<evidence type="ECO:0000313" key="6">
    <source>
        <dbReference type="EMBL" id="SJZ37049.1"/>
    </source>
</evidence>
<comment type="catalytic activity">
    <reaction evidence="5">
        <text>Co-precorrin-5B + S-adenosyl-L-methionine = Co-precorrin-6A + S-adenosyl-L-homocysteine</text>
        <dbReference type="Rhea" id="RHEA:26285"/>
        <dbReference type="ChEBI" id="CHEBI:57856"/>
        <dbReference type="ChEBI" id="CHEBI:59789"/>
        <dbReference type="ChEBI" id="CHEBI:60063"/>
        <dbReference type="ChEBI" id="CHEBI:60064"/>
        <dbReference type="EC" id="2.1.1.195"/>
    </reaction>
</comment>
<keyword evidence="7" id="KW-1185">Reference proteome</keyword>
<comment type="pathway">
    <text evidence="5">Cofactor biosynthesis; adenosylcobalamin biosynthesis; cob(II)yrinate a,c-diamide from sirohydrochlorin (anaerobic route): step 6/10.</text>
</comment>
<gene>
    <name evidence="5" type="primary">cbiD</name>
    <name evidence="6" type="ORF">SAMN02745118_00590</name>
</gene>
<dbReference type="InterPro" id="IPR036074">
    <property type="entry name" value="CbiD_sf"/>
</dbReference>
<dbReference type="GO" id="GO:0043780">
    <property type="term" value="F:cobalt-precorrin-5B C1-methyltransferase activity"/>
    <property type="evidence" value="ECO:0007669"/>
    <property type="project" value="RHEA"/>
</dbReference>
<evidence type="ECO:0000313" key="7">
    <source>
        <dbReference type="Proteomes" id="UP000190625"/>
    </source>
</evidence>
<dbReference type="HAMAP" id="MF_00787">
    <property type="entry name" value="CbiD"/>
    <property type="match status" value="1"/>
</dbReference>
<dbReference type="Pfam" id="PF01888">
    <property type="entry name" value="CbiD"/>
    <property type="match status" value="1"/>
</dbReference>
<protein>
    <recommendedName>
        <fullName evidence="5">Cobalt-precorrin-5B C(1)-methyltransferase</fullName>
        <ecNumber evidence="5">2.1.1.195</ecNumber>
    </recommendedName>
    <alternativeName>
        <fullName evidence="5">Cobalt-precorrin-6A synthase</fullName>
    </alternativeName>
</protein>
<dbReference type="EMBL" id="FUWM01000005">
    <property type="protein sequence ID" value="SJZ37049.1"/>
    <property type="molecule type" value="Genomic_DNA"/>
</dbReference>
<dbReference type="Proteomes" id="UP000190625">
    <property type="component" value="Unassembled WGS sequence"/>
</dbReference>
<dbReference type="PANTHER" id="PTHR35863:SF1">
    <property type="entry name" value="COBALT-PRECORRIN-5B C(1)-METHYLTRANSFERASE"/>
    <property type="match status" value="1"/>
</dbReference>
<keyword evidence="4 5" id="KW-0949">S-adenosyl-L-methionine</keyword>
<keyword evidence="1 5" id="KW-0169">Cobalamin biosynthesis</keyword>
<evidence type="ECO:0000256" key="2">
    <source>
        <dbReference type="ARBA" id="ARBA00022603"/>
    </source>
</evidence>
<evidence type="ECO:0000256" key="4">
    <source>
        <dbReference type="ARBA" id="ARBA00022691"/>
    </source>
</evidence>
<keyword evidence="2 5" id="KW-0489">Methyltransferase</keyword>
<dbReference type="GO" id="GO:0032259">
    <property type="term" value="P:methylation"/>
    <property type="evidence" value="ECO:0007669"/>
    <property type="project" value="UniProtKB-KW"/>
</dbReference>
<dbReference type="NCBIfam" id="TIGR00312">
    <property type="entry name" value="cbiD"/>
    <property type="match status" value="1"/>
</dbReference>
<evidence type="ECO:0000256" key="1">
    <source>
        <dbReference type="ARBA" id="ARBA00022573"/>
    </source>
</evidence>
<dbReference type="AlphaFoldDB" id="A0A1T4K3R0"/>
<dbReference type="Gene3D" id="3.30.2110.10">
    <property type="entry name" value="CbiD-like"/>
    <property type="match status" value="1"/>
</dbReference>
<keyword evidence="3 5" id="KW-0808">Transferase</keyword>
<accession>A0A1T4K3R0</accession>
<comment type="similarity">
    <text evidence="5">Belongs to the CbiD family.</text>
</comment>
<dbReference type="InterPro" id="IPR002748">
    <property type="entry name" value="CbiD"/>
</dbReference>
<sequence>MFESYVVRDGKKLRRGYTTGTTAAGAAKAATDTLYSGRLVRKVKVDTPAKIVVDLEVIKIKKKENQVSCTILKDGGDDPDITDGLEIIAEVSKIESGVELEGGQGVGKVTKPGLVVEVGEVAINPVPRKMIIQEVKKVLPPKAGVKIKIKVSRGEEIAKKTFNPRLGIEGGISILGTTGIVEPMSKKAYKESLVVAIDQAIAEGNKELVFIFGNYGKRMAKSLGVPDNQWVKMSNFVGYMLKRAAEKGIKRIILLGHIGKLVKVAAGIFDTHSKVSDARLETIAAYTASLGGSQQVIERILQANTTEEALQILKEVGLAENVFETLAQRVVTKATEKVDGAIDFGSILFSMDKEVLGSDGVELEKGDKEWKIKSIS</sequence>
<proteinExistence type="inferred from homology"/>
<dbReference type="PANTHER" id="PTHR35863">
    <property type="entry name" value="COBALT-PRECORRIN-5B C(1)-METHYLTRANSFERASE"/>
    <property type="match status" value="1"/>
</dbReference>
<reference evidence="7" key="1">
    <citation type="submission" date="2017-02" db="EMBL/GenBank/DDBJ databases">
        <authorList>
            <person name="Varghese N."/>
            <person name="Submissions S."/>
        </authorList>
    </citation>
    <scope>NUCLEOTIDE SEQUENCE [LARGE SCALE GENOMIC DNA]</scope>
    <source>
        <strain evidence="7">ATCC BAA-73</strain>
    </source>
</reference>
<dbReference type="EC" id="2.1.1.195" evidence="5"/>
<dbReference type="GO" id="GO:0019251">
    <property type="term" value="P:anaerobic cobalamin biosynthetic process"/>
    <property type="evidence" value="ECO:0007669"/>
    <property type="project" value="UniProtKB-UniRule"/>
</dbReference>
<evidence type="ECO:0000256" key="3">
    <source>
        <dbReference type="ARBA" id="ARBA00022679"/>
    </source>
</evidence>
<name>A0A1T4K3R0_9FIRM</name>
<dbReference type="SUPFAM" id="SSF111342">
    <property type="entry name" value="CbiD-like"/>
    <property type="match status" value="1"/>
</dbReference>
<dbReference type="UniPathway" id="UPA00148">
    <property type="reaction ID" value="UER00227"/>
</dbReference>
<dbReference type="PIRSF" id="PIRSF026782">
    <property type="entry name" value="CbiD"/>
    <property type="match status" value="1"/>
</dbReference>
<dbReference type="RefSeq" id="WP_078809094.1">
    <property type="nucleotide sequence ID" value="NZ_FUWM01000005.1"/>
</dbReference>
<dbReference type="STRING" id="142842.SAMN02745118_00590"/>
<dbReference type="OrthoDB" id="6439987at2"/>
<evidence type="ECO:0000256" key="5">
    <source>
        <dbReference type="HAMAP-Rule" id="MF_00787"/>
    </source>
</evidence>
<comment type="function">
    <text evidence="5">Catalyzes the methylation of C-1 in cobalt-precorrin-5B to form cobalt-precorrin-6A.</text>
</comment>
<organism evidence="6 7">
    <name type="scientific">Selenihalanaerobacter shriftii</name>
    <dbReference type="NCBI Taxonomy" id="142842"/>
    <lineage>
        <taxon>Bacteria</taxon>
        <taxon>Bacillati</taxon>
        <taxon>Bacillota</taxon>
        <taxon>Clostridia</taxon>
        <taxon>Halanaerobiales</taxon>
        <taxon>Halobacteroidaceae</taxon>
        <taxon>Selenihalanaerobacter</taxon>
    </lineage>
</organism>